<keyword evidence="3 5" id="KW-1133">Transmembrane helix</keyword>
<keyword evidence="1" id="KW-1003">Cell membrane</keyword>
<keyword evidence="4 5" id="KW-0472">Membrane</keyword>
<evidence type="ECO:0000256" key="5">
    <source>
        <dbReference type="SAM" id="Phobius"/>
    </source>
</evidence>
<feature type="transmembrane region" description="Helical" evidence="5">
    <location>
        <begin position="12"/>
        <end position="29"/>
    </location>
</feature>
<keyword evidence="2 5" id="KW-0812">Transmembrane</keyword>
<evidence type="ECO:0000256" key="1">
    <source>
        <dbReference type="ARBA" id="ARBA00022475"/>
    </source>
</evidence>
<dbReference type="Proteomes" id="UP000471753">
    <property type="component" value="Unassembled WGS sequence"/>
</dbReference>
<dbReference type="RefSeq" id="WP_164013846.1">
    <property type="nucleotide sequence ID" value="NZ_WUFT01000016.1"/>
</dbReference>
<protein>
    <submittedName>
        <fullName evidence="6">DUF1656 domain-containing protein</fullName>
    </submittedName>
</protein>
<evidence type="ECO:0000313" key="7">
    <source>
        <dbReference type="Proteomes" id="UP000471753"/>
    </source>
</evidence>
<evidence type="ECO:0000256" key="4">
    <source>
        <dbReference type="ARBA" id="ARBA00023136"/>
    </source>
</evidence>
<comment type="caution">
    <text evidence="6">The sequence shown here is derived from an EMBL/GenBank/DDBJ whole genome shotgun (WGS) entry which is preliminary data.</text>
</comment>
<evidence type="ECO:0000256" key="3">
    <source>
        <dbReference type="ARBA" id="ARBA00022989"/>
    </source>
</evidence>
<reference evidence="6 7" key="1">
    <citation type="submission" date="2019-12" db="EMBL/GenBank/DDBJ databases">
        <title>Rhizobium genotypes associated with high levels of biological nitrogen fixation by grain legumes in a temperate-maritime cropping system.</title>
        <authorList>
            <person name="Maluk M."/>
            <person name="Francesc Ferrando Molina F."/>
            <person name="Lopez Del Egido L."/>
            <person name="Lafos M."/>
            <person name="Langarica-Fuentes A."/>
            <person name="Gebre Yohannes G."/>
            <person name="Young M.W."/>
            <person name="Martin P."/>
            <person name="Gantlett R."/>
            <person name="Kenicer G."/>
            <person name="Hawes C."/>
            <person name="Begg G.S."/>
            <person name="Quilliam R.S."/>
            <person name="Squire G.R."/>
            <person name="Poole P.S."/>
            <person name="Young P.W."/>
            <person name="Iannetta P.M."/>
            <person name="James E.K."/>
        </authorList>
    </citation>
    <scope>NUCLEOTIDE SEQUENCE [LARGE SCALE GENOMIC DNA]</scope>
    <source>
        <strain evidence="6 7">JHI366</strain>
    </source>
</reference>
<organism evidence="6 7">
    <name type="scientific">Rhizobium phaseoli</name>
    <dbReference type="NCBI Taxonomy" id="396"/>
    <lineage>
        <taxon>Bacteria</taxon>
        <taxon>Pseudomonadati</taxon>
        <taxon>Pseudomonadota</taxon>
        <taxon>Alphaproteobacteria</taxon>
        <taxon>Hyphomicrobiales</taxon>
        <taxon>Rhizobiaceae</taxon>
        <taxon>Rhizobium/Agrobacterium group</taxon>
        <taxon>Rhizobium</taxon>
    </lineage>
</organism>
<dbReference type="EMBL" id="WUFT01000016">
    <property type="protein sequence ID" value="NEJ73434.1"/>
    <property type="molecule type" value="Genomic_DNA"/>
</dbReference>
<dbReference type="AlphaFoldDB" id="A0A7K3UJK3"/>
<proteinExistence type="predicted"/>
<evidence type="ECO:0000313" key="6">
    <source>
        <dbReference type="EMBL" id="NEJ73434.1"/>
    </source>
</evidence>
<evidence type="ECO:0000256" key="2">
    <source>
        <dbReference type="ARBA" id="ARBA00022692"/>
    </source>
</evidence>
<name>A0A7K3UJK3_9HYPH</name>
<feature type="transmembrane region" description="Helical" evidence="5">
    <location>
        <begin position="50"/>
        <end position="68"/>
    </location>
</feature>
<sequence length="69" mass="8005">MPAEFDVYGVYVPRLLVLMVLSLLLIIVIRRALAWLGAYSLLWHRGLFDLALYVLVLGTLSSFTRWYFV</sequence>
<accession>A0A7K3UJK3</accession>
<gene>
    <name evidence="6" type="ORF">GR197_23320</name>
</gene>
<dbReference type="InterPro" id="IPR012451">
    <property type="entry name" value="DUF1656"/>
</dbReference>
<dbReference type="Pfam" id="PF07869">
    <property type="entry name" value="DUF1656"/>
    <property type="match status" value="1"/>
</dbReference>